<dbReference type="Proteomes" id="UP000009168">
    <property type="component" value="Unassembled WGS sequence"/>
</dbReference>
<keyword evidence="2" id="KW-1185">Reference proteome</keyword>
<dbReference type="InParanoid" id="W7XLJ8"/>
<evidence type="ECO:0000313" key="2">
    <source>
        <dbReference type="Proteomes" id="UP000009168"/>
    </source>
</evidence>
<dbReference type="GeneID" id="24439483"/>
<evidence type="ECO:0000313" key="1">
    <source>
        <dbReference type="EMBL" id="EWS76414.1"/>
    </source>
</evidence>
<protein>
    <submittedName>
        <fullName evidence="1">Uncharacterized protein</fullName>
    </submittedName>
</protein>
<accession>W7XLJ8</accession>
<proteinExistence type="predicted"/>
<dbReference type="KEGG" id="tet:TTHERM_000538619"/>
<organism evidence="1 2">
    <name type="scientific">Tetrahymena thermophila (strain SB210)</name>
    <dbReference type="NCBI Taxonomy" id="312017"/>
    <lineage>
        <taxon>Eukaryota</taxon>
        <taxon>Sar</taxon>
        <taxon>Alveolata</taxon>
        <taxon>Ciliophora</taxon>
        <taxon>Intramacronucleata</taxon>
        <taxon>Oligohymenophorea</taxon>
        <taxon>Hymenostomatida</taxon>
        <taxon>Tetrahymenina</taxon>
        <taxon>Tetrahymenidae</taxon>
        <taxon>Tetrahymena</taxon>
    </lineage>
</organism>
<reference evidence="2" key="1">
    <citation type="journal article" date="2006" name="PLoS Biol.">
        <title>Macronuclear genome sequence of the ciliate Tetrahymena thermophila, a model eukaryote.</title>
        <authorList>
            <person name="Eisen J.A."/>
            <person name="Coyne R.S."/>
            <person name="Wu M."/>
            <person name="Wu D."/>
            <person name="Thiagarajan M."/>
            <person name="Wortman J.R."/>
            <person name="Badger J.H."/>
            <person name="Ren Q."/>
            <person name="Amedeo P."/>
            <person name="Jones K.M."/>
            <person name="Tallon L.J."/>
            <person name="Delcher A.L."/>
            <person name="Salzberg S.L."/>
            <person name="Silva J.C."/>
            <person name="Haas B.J."/>
            <person name="Majoros W.H."/>
            <person name="Farzad M."/>
            <person name="Carlton J.M."/>
            <person name="Smith R.K. Jr."/>
            <person name="Garg J."/>
            <person name="Pearlman R.E."/>
            <person name="Karrer K.M."/>
            <person name="Sun L."/>
            <person name="Manning G."/>
            <person name="Elde N.C."/>
            <person name="Turkewitz A.P."/>
            <person name="Asai D.J."/>
            <person name="Wilkes D.E."/>
            <person name="Wang Y."/>
            <person name="Cai H."/>
            <person name="Collins K."/>
            <person name="Stewart B.A."/>
            <person name="Lee S.R."/>
            <person name="Wilamowska K."/>
            <person name="Weinberg Z."/>
            <person name="Ruzzo W.L."/>
            <person name="Wloga D."/>
            <person name="Gaertig J."/>
            <person name="Frankel J."/>
            <person name="Tsao C.-C."/>
            <person name="Gorovsky M.A."/>
            <person name="Keeling P.J."/>
            <person name="Waller R.F."/>
            <person name="Patron N.J."/>
            <person name="Cherry J.M."/>
            <person name="Stover N.A."/>
            <person name="Krieger C.J."/>
            <person name="del Toro C."/>
            <person name="Ryder H.F."/>
            <person name="Williamson S.C."/>
            <person name="Barbeau R.A."/>
            <person name="Hamilton E.P."/>
            <person name="Orias E."/>
        </authorList>
    </citation>
    <scope>NUCLEOTIDE SEQUENCE [LARGE SCALE GENOMIC DNA]</scope>
    <source>
        <strain evidence="2">SB210</strain>
    </source>
</reference>
<gene>
    <name evidence="1" type="ORF">TTHERM_000538619</name>
</gene>
<name>W7XLJ8_TETTS</name>
<dbReference type="AlphaFoldDB" id="W7XLJ8"/>
<sequence length="118" mass="13964">MKHPKLENILEWKLQSLNSIKNDSIQQSFKYCGKSFNLDNSENLLLNPKIKDTKFVQQQIDLEINNYDSQKGDELIEIMKNDYYSSSEESQESSFIEYLQIQDDQENNTSLQYEGRQQ</sequence>
<dbReference type="EMBL" id="GG662849">
    <property type="protein sequence ID" value="EWS76414.1"/>
    <property type="molecule type" value="Genomic_DNA"/>
</dbReference>
<dbReference type="RefSeq" id="XP_012651038.1">
    <property type="nucleotide sequence ID" value="XM_012795584.1"/>
</dbReference>